<keyword evidence="2" id="KW-0812">Transmembrane</keyword>
<dbReference type="EMBL" id="KB310474">
    <property type="protein sequence ID" value="ELT91458.1"/>
    <property type="molecule type" value="Genomic_DNA"/>
</dbReference>
<keyword evidence="6" id="KW-1185">Reference proteome</keyword>
<feature type="compositionally biased region" description="Pro residues" evidence="1">
    <location>
        <begin position="126"/>
        <end position="140"/>
    </location>
</feature>
<proteinExistence type="predicted"/>
<dbReference type="Proteomes" id="UP000014760">
    <property type="component" value="Unassembled WGS sequence"/>
</dbReference>
<name>R7TCJ9_CAPTE</name>
<keyword evidence="3" id="KW-0732">Signal</keyword>
<feature type="region of interest" description="Disordered" evidence="1">
    <location>
        <begin position="116"/>
        <end position="196"/>
    </location>
</feature>
<gene>
    <name evidence="4" type="ORF">CAPTEDRAFT_185836</name>
</gene>
<dbReference type="EMBL" id="AMQN01013768">
    <property type="status" value="NOT_ANNOTATED_CDS"/>
    <property type="molecule type" value="Genomic_DNA"/>
</dbReference>
<feature type="compositionally biased region" description="Polar residues" evidence="1">
    <location>
        <begin position="187"/>
        <end position="196"/>
    </location>
</feature>
<dbReference type="HOGENOM" id="CLU_1391457_0_0_1"/>
<accession>R7TCJ9</accession>
<feature type="compositionally biased region" description="Polar residues" evidence="1">
    <location>
        <begin position="170"/>
        <end position="179"/>
    </location>
</feature>
<evidence type="ECO:0000256" key="1">
    <source>
        <dbReference type="SAM" id="MobiDB-lite"/>
    </source>
</evidence>
<dbReference type="EnsemblMetazoa" id="CapteT185836">
    <property type="protein sequence ID" value="CapteP185836"/>
    <property type="gene ID" value="CapteG185836"/>
</dbReference>
<evidence type="ECO:0000313" key="6">
    <source>
        <dbReference type="Proteomes" id="UP000014760"/>
    </source>
</evidence>
<protein>
    <recommendedName>
        <fullName evidence="7">Vesicular, overexpressed in cancer, prosurvival protein 1</fullName>
    </recommendedName>
</protein>
<evidence type="ECO:0000313" key="4">
    <source>
        <dbReference type="EMBL" id="ELT91458.1"/>
    </source>
</evidence>
<reference evidence="6" key="1">
    <citation type="submission" date="2012-12" db="EMBL/GenBank/DDBJ databases">
        <authorList>
            <person name="Hellsten U."/>
            <person name="Grimwood J."/>
            <person name="Chapman J.A."/>
            <person name="Shapiro H."/>
            <person name="Aerts A."/>
            <person name="Otillar R.P."/>
            <person name="Terry A.Y."/>
            <person name="Boore J.L."/>
            <person name="Simakov O."/>
            <person name="Marletaz F."/>
            <person name="Cho S.-J."/>
            <person name="Edsinger-Gonzales E."/>
            <person name="Havlak P."/>
            <person name="Kuo D.-H."/>
            <person name="Larsson T."/>
            <person name="Lv J."/>
            <person name="Arendt D."/>
            <person name="Savage R."/>
            <person name="Osoegawa K."/>
            <person name="de Jong P."/>
            <person name="Lindberg D.R."/>
            <person name="Seaver E.C."/>
            <person name="Weisblat D.A."/>
            <person name="Putnam N.H."/>
            <person name="Grigoriev I.V."/>
            <person name="Rokhsar D.S."/>
        </authorList>
    </citation>
    <scope>NUCLEOTIDE SEQUENCE</scope>
    <source>
        <strain evidence="6">I ESC-2004</strain>
    </source>
</reference>
<evidence type="ECO:0008006" key="7">
    <source>
        <dbReference type="Google" id="ProtNLM"/>
    </source>
</evidence>
<dbReference type="AlphaFoldDB" id="R7TCJ9"/>
<keyword evidence="2" id="KW-0472">Membrane</keyword>
<keyword evidence="2" id="KW-1133">Transmembrane helix</keyword>
<sequence length="196" mass="22208">MSHSSMTNWILLVLLSLIDIIQARSCQYYDIYGILEINYSCPLSQRCCGNGKCCSQYVIYRMWYFWLCSFGAILIFSLVGGFYFRSRNRNRCRIMNTRANAMQMGNQTGGMSIVVTQSQQQQQQRPPYPPPPRHLPPPPSYNQAYAQPTPPAYFPQQMPPPYAHVPPPTGSGQESSATAPMQPGYGAQSNDMNVRY</sequence>
<reference evidence="4 6" key="2">
    <citation type="journal article" date="2013" name="Nature">
        <title>Insights into bilaterian evolution from three spiralian genomes.</title>
        <authorList>
            <person name="Simakov O."/>
            <person name="Marletaz F."/>
            <person name="Cho S.J."/>
            <person name="Edsinger-Gonzales E."/>
            <person name="Havlak P."/>
            <person name="Hellsten U."/>
            <person name="Kuo D.H."/>
            <person name="Larsson T."/>
            <person name="Lv J."/>
            <person name="Arendt D."/>
            <person name="Savage R."/>
            <person name="Osoegawa K."/>
            <person name="de Jong P."/>
            <person name="Grimwood J."/>
            <person name="Chapman J.A."/>
            <person name="Shapiro H."/>
            <person name="Aerts A."/>
            <person name="Otillar R.P."/>
            <person name="Terry A.Y."/>
            <person name="Boore J.L."/>
            <person name="Grigoriev I.V."/>
            <person name="Lindberg D.R."/>
            <person name="Seaver E.C."/>
            <person name="Weisblat D.A."/>
            <person name="Putnam N.H."/>
            <person name="Rokhsar D.S."/>
        </authorList>
    </citation>
    <scope>NUCLEOTIDE SEQUENCE</scope>
    <source>
        <strain evidence="4 6">I ESC-2004</strain>
    </source>
</reference>
<evidence type="ECO:0000313" key="5">
    <source>
        <dbReference type="EnsemblMetazoa" id="CapteP185836"/>
    </source>
</evidence>
<evidence type="ECO:0000256" key="3">
    <source>
        <dbReference type="SAM" id="SignalP"/>
    </source>
</evidence>
<feature type="chain" id="PRO_5008786870" description="Vesicular, overexpressed in cancer, prosurvival protein 1" evidence="3">
    <location>
        <begin position="24"/>
        <end position="196"/>
    </location>
</feature>
<organism evidence="4">
    <name type="scientific">Capitella teleta</name>
    <name type="common">Polychaete worm</name>
    <dbReference type="NCBI Taxonomy" id="283909"/>
    <lineage>
        <taxon>Eukaryota</taxon>
        <taxon>Metazoa</taxon>
        <taxon>Spiralia</taxon>
        <taxon>Lophotrochozoa</taxon>
        <taxon>Annelida</taxon>
        <taxon>Polychaeta</taxon>
        <taxon>Sedentaria</taxon>
        <taxon>Scolecida</taxon>
        <taxon>Capitellidae</taxon>
        <taxon>Capitella</taxon>
    </lineage>
</organism>
<reference evidence="5" key="3">
    <citation type="submission" date="2015-06" db="UniProtKB">
        <authorList>
            <consortium name="EnsemblMetazoa"/>
        </authorList>
    </citation>
    <scope>IDENTIFICATION</scope>
</reference>
<evidence type="ECO:0000256" key="2">
    <source>
        <dbReference type="SAM" id="Phobius"/>
    </source>
</evidence>
<feature type="signal peptide" evidence="3">
    <location>
        <begin position="1"/>
        <end position="23"/>
    </location>
</feature>
<feature type="compositionally biased region" description="Pro residues" evidence="1">
    <location>
        <begin position="148"/>
        <end position="169"/>
    </location>
</feature>
<dbReference type="OMA" id="AMTFYQM"/>
<feature type="transmembrane region" description="Helical" evidence="2">
    <location>
        <begin position="63"/>
        <end position="84"/>
    </location>
</feature>